<feature type="region of interest" description="Disordered" evidence="1">
    <location>
        <begin position="113"/>
        <end position="161"/>
    </location>
</feature>
<accession>A0A6J1GSF6</accession>
<protein>
    <submittedName>
        <fullName evidence="4">Uncharacterized protein LOC111456710</fullName>
    </submittedName>
</protein>
<dbReference type="AlphaFoldDB" id="A0A6J1GSF6"/>
<feature type="compositionally biased region" description="Basic and acidic residues" evidence="1">
    <location>
        <begin position="143"/>
        <end position="155"/>
    </location>
</feature>
<feature type="domain" description="Rho termination factor-like N-terminal" evidence="2">
    <location>
        <begin position="262"/>
        <end position="291"/>
    </location>
</feature>
<dbReference type="GeneID" id="111456710"/>
<name>A0A6J1GSF6_CUCMO</name>
<dbReference type="Pfam" id="PF07498">
    <property type="entry name" value="Rho_N"/>
    <property type="match status" value="1"/>
</dbReference>
<evidence type="ECO:0000256" key="1">
    <source>
        <dbReference type="SAM" id="MobiDB-lite"/>
    </source>
</evidence>
<dbReference type="PANTHER" id="PTHR34449:SF2">
    <property type="entry name" value="RHO TERMINATION FACTOR"/>
    <property type="match status" value="1"/>
</dbReference>
<dbReference type="PANTHER" id="PTHR34449">
    <property type="entry name" value="RHO TERMINATION FACTOR"/>
    <property type="match status" value="1"/>
</dbReference>
<dbReference type="InterPro" id="IPR011112">
    <property type="entry name" value="Rho-like_N"/>
</dbReference>
<reference evidence="4" key="1">
    <citation type="submission" date="2025-08" db="UniProtKB">
        <authorList>
            <consortium name="RefSeq"/>
        </authorList>
    </citation>
    <scope>IDENTIFICATION</scope>
    <source>
        <tissue evidence="4">Young leaves</tissue>
    </source>
</reference>
<gene>
    <name evidence="4" type="primary">LOC111456710</name>
</gene>
<evidence type="ECO:0000313" key="3">
    <source>
        <dbReference type="Proteomes" id="UP000504609"/>
    </source>
</evidence>
<dbReference type="KEGG" id="cmos:111456710"/>
<dbReference type="Gene3D" id="1.10.720.10">
    <property type="match status" value="1"/>
</dbReference>
<dbReference type="GO" id="GO:0006353">
    <property type="term" value="P:DNA-templated transcription termination"/>
    <property type="evidence" value="ECO:0007669"/>
    <property type="project" value="InterPro"/>
</dbReference>
<dbReference type="Proteomes" id="UP000504609">
    <property type="component" value="Unplaced"/>
</dbReference>
<feature type="non-terminal residue" evidence="4">
    <location>
        <position position="1"/>
    </location>
</feature>
<dbReference type="RefSeq" id="XP_022954445.1">
    <property type="nucleotide sequence ID" value="XM_023098677.1"/>
</dbReference>
<evidence type="ECO:0000259" key="2">
    <source>
        <dbReference type="Pfam" id="PF07498"/>
    </source>
</evidence>
<organism evidence="3 4">
    <name type="scientific">Cucurbita moschata</name>
    <name type="common">Winter crookneck squash</name>
    <name type="synonym">Cucurbita pepo var. moschata</name>
    <dbReference type="NCBI Taxonomy" id="3662"/>
    <lineage>
        <taxon>Eukaryota</taxon>
        <taxon>Viridiplantae</taxon>
        <taxon>Streptophyta</taxon>
        <taxon>Embryophyta</taxon>
        <taxon>Tracheophyta</taxon>
        <taxon>Spermatophyta</taxon>
        <taxon>Magnoliopsida</taxon>
        <taxon>eudicotyledons</taxon>
        <taxon>Gunneridae</taxon>
        <taxon>Pentapetalae</taxon>
        <taxon>rosids</taxon>
        <taxon>fabids</taxon>
        <taxon>Cucurbitales</taxon>
        <taxon>Cucurbitaceae</taxon>
        <taxon>Cucurbiteae</taxon>
        <taxon>Cucurbita</taxon>
    </lineage>
</organism>
<sequence>PNSGSNNGDKSKETTNTEIATWEHEIQKLVDSPHYNTPIHYTLWIRSSLNIHRIPFFWEKSNGSSSSSVSNPNPFPQFGLFHQEETHFHFESLLNLAEIADGYRSKSIQLAVSSNGNDGKTGHQPVRRSSAPGRTRKNVSSLRKTDTHKNEDMKKPKSNNQEEIIALFRKIQTSIAEEAASSIDENSNKDEDGTESILEALTESRKQVKGKTLKNAGVKGLRRTGTSEAAAEFKLVRPPSNFVKRSPIPSPAGGNGTHLTVENMKLKELKAVAKSRGIKGYSKLKKNELLELLTS</sequence>
<keyword evidence="3" id="KW-1185">Reference proteome</keyword>
<proteinExistence type="predicted"/>
<evidence type="ECO:0000313" key="4">
    <source>
        <dbReference type="RefSeq" id="XP_022954445.1"/>
    </source>
</evidence>